<evidence type="ECO:0008006" key="5">
    <source>
        <dbReference type="Google" id="ProtNLM"/>
    </source>
</evidence>
<dbReference type="EMBL" id="BSPK01000053">
    <property type="protein sequence ID" value="GLS64841.1"/>
    <property type="molecule type" value="Genomic_DNA"/>
</dbReference>
<reference evidence="1 3" key="3">
    <citation type="submission" date="2019-07" db="EMBL/GenBank/DDBJ databases">
        <title>Whole genome shotgun sequence of Methylobacterium oxalidis NBRC 107715.</title>
        <authorList>
            <person name="Hosoyama A."/>
            <person name="Uohara A."/>
            <person name="Ohji S."/>
            <person name="Ichikawa N."/>
        </authorList>
    </citation>
    <scope>NUCLEOTIDE SEQUENCE [LARGE SCALE GENOMIC DNA]</scope>
    <source>
        <strain evidence="1 3">NBRC 107715</strain>
    </source>
</reference>
<proteinExistence type="predicted"/>
<protein>
    <recommendedName>
        <fullName evidence="5">N-acetyltransferase domain-containing protein</fullName>
    </recommendedName>
</protein>
<reference evidence="2" key="4">
    <citation type="submission" date="2023-01" db="EMBL/GenBank/DDBJ databases">
        <title>Draft genome sequence of Methylobacterium oxalidis strain NBRC 107715.</title>
        <authorList>
            <person name="Sun Q."/>
            <person name="Mori K."/>
        </authorList>
    </citation>
    <scope>NUCLEOTIDE SEQUENCE</scope>
    <source>
        <strain evidence="2">NBRC 107715</strain>
    </source>
</reference>
<reference evidence="4" key="2">
    <citation type="journal article" date="2019" name="Int. J. Syst. Evol. Microbiol.">
        <title>The Global Catalogue of Microorganisms (GCM) 10K type strain sequencing project: providing services to taxonomists for standard genome sequencing and annotation.</title>
        <authorList>
            <consortium name="The Broad Institute Genomics Platform"/>
            <consortium name="The Broad Institute Genome Sequencing Center for Infectious Disease"/>
            <person name="Wu L."/>
            <person name="Ma J."/>
        </authorList>
    </citation>
    <scope>NUCLEOTIDE SEQUENCE [LARGE SCALE GENOMIC DNA]</scope>
    <source>
        <strain evidence="4">NBRC 107715</strain>
    </source>
</reference>
<keyword evidence="4" id="KW-1185">Reference proteome</keyword>
<comment type="caution">
    <text evidence="1">The sequence shown here is derived from an EMBL/GenBank/DDBJ whole genome shotgun (WGS) entry which is preliminary data.</text>
</comment>
<dbReference type="RefSeq" id="WP_147026179.1">
    <property type="nucleotide sequence ID" value="NZ_BJZU01000048.1"/>
</dbReference>
<evidence type="ECO:0000313" key="3">
    <source>
        <dbReference type="Proteomes" id="UP000321960"/>
    </source>
</evidence>
<evidence type="ECO:0000313" key="4">
    <source>
        <dbReference type="Proteomes" id="UP001156856"/>
    </source>
</evidence>
<dbReference type="Proteomes" id="UP001156856">
    <property type="component" value="Unassembled WGS sequence"/>
</dbReference>
<dbReference type="Proteomes" id="UP000321960">
    <property type="component" value="Unassembled WGS sequence"/>
</dbReference>
<dbReference type="EMBL" id="BJZU01000048">
    <property type="protein sequence ID" value="GEP04562.1"/>
    <property type="molecule type" value="Genomic_DNA"/>
</dbReference>
<sequence>MARGDGHERRYEGYRQAAREATADTLYDLARAGCAPRALLLGLRLTAIDDAALAAWEIQWSESRFPWRRIVGQARPYIRRFEIAIWVRGDLLGLCIGRASRGPDNVTLHYVERRRGSNGLKGSVAEIATDAAETYAVIIGRRQLKLKDPVEGAVPLYRVLGFELAGSYRGSTYFGRSVSP</sequence>
<dbReference type="AlphaFoldDB" id="A0A512J3N3"/>
<gene>
    <name evidence="2" type="ORF">GCM10007888_32220</name>
    <name evidence="1" type="ORF">MOX02_26000</name>
</gene>
<evidence type="ECO:0000313" key="1">
    <source>
        <dbReference type="EMBL" id="GEP04562.1"/>
    </source>
</evidence>
<evidence type="ECO:0000313" key="2">
    <source>
        <dbReference type="EMBL" id="GLS64841.1"/>
    </source>
</evidence>
<name>A0A512J3N3_9HYPH</name>
<accession>A0A512J3N3</accession>
<organism evidence="1 3">
    <name type="scientific">Methylobacterium oxalidis</name>
    <dbReference type="NCBI Taxonomy" id="944322"/>
    <lineage>
        <taxon>Bacteria</taxon>
        <taxon>Pseudomonadati</taxon>
        <taxon>Pseudomonadota</taxon>
        <taxon>Alphaproteobacteria</taxon>
        <taxon>Hyphomicrobiales</taxon>
        <taxon>Methylobacteriaceae</taxon>
        <taxon>Methylobacterium</taxon>
    </lineage>
</organism>
<dbReference type="OrthoDB" id="8449140at2"/>
<reference evidence="2" key="1">
    <citation type="journal article" date="2014" name="Int. J. Syst. Evol. Microbiol.">
        <title>Complete genome of a new Firmicutes species belonging to the dominant human colonic microbiota ('Ruminococcus bicirculans') reveals two chromosomes and a selective capacity to utilize plant glucans.</title>
        <authorList>
            <consortium name="NISC Comparative Sequencing Program"/>
            <person name="Wegmann U."/>
            <person name="Louis P."/>
            <person name="Goesmann A."/>
            <person name="Henrissat B."/>
            <person name="Duncan S.H."/>
            <person name="Flint H.J."/>
        </authorList>
    </citation>
    <scope>NUCLEOTIDE SEQUENCE</scope>
    <source>
        <strain evidence="2">NBRC 107715</strain>
    </source>
</reference>